<dbReference type="AlphaFoldDB" id="A0A6B3NGC1"/>
<dbReference type="Gene3D" id="2.30.30.240">
    <property type="entry name" value="PRC-barrel domain"/>
    <property type="match status" value="1"/>
</dbReference>
<organism evidence="2">
    <name type="scientific">Symploca sp. SIO1C4</name>
    <dbReference type="NCBI Taxonomy" id="2607765"/>
    <lineage>
        <taxon>Bacteria</taxon>
        <taxon>Bacillati</taxon>
        <taxon>Cyanobacteriota</taxon>
        <taxon>Cyanophyceae</taxon>
        <taxon>Coleofasciculales</taxon>
        <taxon>Coleofasciculaceae</taxon>
        <taxon>Symploca</taxon>
    </lineage>
</organism>
<comment type="caution">
    <text evidence="2">The sequence shown here is derived from an EMBL/GenBank/DDBJ whole genome shotgun (WGS) entry which is preliminary data.</text>
</comment>
<dbReference type="SUPFAM" id="SSF50346">
    <property type="entry name" value="PRC-barrel domain"/>
    <property type="match status" value="1"/>
</dbReference>
<dbReference type="EMBL" id="JAAHFQ010001111">
    <property type="protein sequence ID" value="NER32199.1"/>
    <property type="molecule type" value="Genomic_DNA"/>
</dbReference>
<dbReference type="InterPro" id="IPR027275">
    <property type="entry name" value="PRC-brl_dom"/>
</dbReference>
<evidence type="ECO:0000259" key="1">
    <source>
        <dbReference type="Pfam" id="PF05239"/>
    </source>
</evidence>
<protein>
    <recommendedName>
        <fullName evidence="1">PRC-barrel domain-containing protein</fullName>
    </recommendedName>
</protein>
<feature type="non-terminal residue" evidence="2">
    <location>
        <position position="89"/>
    </location>
</feature>
<dbReference type="Pfam" id="PF05239">
    <property type="entry name" value="PRC"/>
    <property type="match status" value="1"/>
</dbReference>
<accession>A0A6B3NGC1</accession>
<feature type="domain" description="PRC-barrel" evidence="1">
    <location>
        <begin position="9"/>
        <end position="59"/>
    </location>
</feature>
<proteinExistence type="predicted"/>
<gene>
    <name evidence="2" type="ORF">F6J89_32510</name>
</gene>
<sequence>MSKQLEALKQSELLNRLVLDRQTAEEIGRVAQLLLDPQAHRVVGLTCKSGFLGSKKKSFTWAKVSPWLPLIIILSVPIASTCAQVKDFF</sequence>
<dbReference type="InterPro" id="IPR011033">
    <property type="entry name" value="PRC_barrel-like_sf"/>
</dbReference>
<name>A0A6B3NGC1_9CYAN</name>
<evidence type="ECO:0000313" key="2">
    <source>
        <dbReference type="EMBL" id="NER32199.1"/>
    </source>
</evidence>
<reference evidence="2" key="1">
    <citation type="submission" date="2019-11" db="EMBL/GenBank/DDBJ databases">
        <title>Genomic insights into an expanded diversity of filamentous marine cyanobacteria reveals the extraordinary biosynthetic potential of Moorea and Okeania.</title>
        <authorList>
            <person name="Ferreira Leao T."/>
            <person name="Wang M."/>
            <person name="Moss N."/>
            <person name="Da Silva R."/>
            <person name="Sanders J."/>
            <person name="Nurk S."/>
            <person name="Gurevich A."/>
            <person name="Humphrey G."/>
            <person name="Reher R."/>
            <person name="Zhu Q."/>
            <person name="Belda-Ferre P."/>
            <person name="Glukhov E."/>
            <person name="Rex R."/>
            <person name="Dorrestein P.C."/>
            <person name="Knight R."/>
            <person name="Pevzner P."/>
            <person name="Gerwick W.H."/>
            <person name="Gerwick L."/>
        </authorList>
    </citation>
    <scope>NUCLEOTIDE SEQUENCE</scope>
    <source>
        <strain evidence="2">SIO1C4</strain>
    </source>
</reference>